<dbReference type="Pfam" id="PF09933">
    <property type="entry name" value="DUF2165"/>
    <property type="match status" value="1"/>
</dbReference>
<evidence type="ECO:0000313" key="3">
    <source>
        <dbReference type="Proteomes" id="UP000332515"/>
    </source>
</evidence>
<dbReference type="InterPro" id="IPR018681">
    <property type="entry name" value="DUF2165_transmembrane"/>
</dbReference>
<keyword evidence="1" id="KW-0472">Membrane</keyword>
<feature type="transmembrane region" description="Helical" evidence="1">
    <location>
        <begin position="65"/>
        <end position="92"/>
    </location>
</feature>
<protein>
    <submittedName>
        <fullName evidence="2">DUF2165 domain-containing protein</fullName>
    </submittedName>
</protein>
<evidence type="ECO:0000313" key="2">
    <source>
        <dbReference type="EMBL" id="MQT14368.1"/>
    </source>
</evidence>
<feature type="transmembrane region" description="Helical" evidence="1">
    <location>
        <begin position="143"/>
        <end position="159"/>
    </location>
</feature>
<name>A0A6A7Y8R3_9HYPH</name>
<evidence type="ECO:0000256" key="1">
    <source>
        <dbReference type="SAM" id="Phobius"/>
    </source>
</evidence>
<organism evidence="2 3">
    <name type="scientific">Segnochrobactrum spirostomi</name>
    <dbReference type="NCBI Taxonomy" id="2608987"/>
    <lineage>
        <taxon>Bacteria</taxon>
        <taxon>Pseudomonadati</taxon>
        <taxon>Pseudomonadota</taxon>
        <taxon>Alphaproteobacteria</taxon>
        <taxon>Hyphomicrobiales</taxon>
        <taxon>Segnochrobactraceae</taxon>
        <taxon>Segnochrobactrum</taxon>
    </lineage>
</organism>
<dbReference type="AlphaFoldDB" id="A0A6A7Y8R3"/>
<gene>
    <name evidence="2" type="ORF">F0357_17280</name>
</gene>
<comment type="caution">
    <text evidence="2">The sequence shown here is derived from an EMBL/GenBank/DDBJ whole genome shotgun (WGS) entry which is preliminary data.</text>
</comment>
<dbReference type="Proteomes" id="UP000332515">
    <property type="component" value="Unassembled WGS sequence"/>
</dbReference>
<sequence length="165" mass="17937">MLVARVSKTALVAAIALYVTLVAVGNVVDYGTNYAFVQHVLMMDTIFQTSQIAGRSINVPLVHRIAYGLIIALEWAVAIICWVGAVVMALRLRRPAVVFQRAKAWAIAGLTLGVILWAVGFLAIGGEWFGMWMSSVWNGVQPAFRIALLILAVLIYVSLPEPEIG</sequence>
<keyword evidence="1" id="KW-1133">Transmembrane helix</keyword>
<accession>A0A6A7Y8R3</accession>
<proteinExistence type="predicted"/>
<dbReference type="RefSeq" id="WP_153484954.1">
    <property type="nucleotide sequence ID" value="NZ_VWNA01000001.1"/>
</dbReference>
<dbReference type="EMBL" id="VWNA01000001">
    <property type="protein sequence ID" value="MQT14368.1"/>
    <property type="molecule type" value="Genomic_DNA"/>
</dbReference>
<keyword evidence="3" id="KW-1185">Reference proteome</keyword>
<reference evidence="2 3" key="1">
    <citation type="submission" date="2019-09" db="EMBL/GenBank/DDBJ databases">
        <title>Segnochrobactrum spirostomi gen. nov., sp. nov., isolated from the ciliate Spirostomum cf. yagiui and description of a novel family, Segnochrobactraceae fam. nov. within the order Rhizobiales of the class Alphaproteobacteria.</title>
        <authorList>
            <person name="Akter S."/>
            <person name="Shazib S.U.A."/>
            <person name="Shin M.K."/>
        </authorList>
    </citation>
    <scope>NUCLEOTIDE SEQUENCE [LARGE SCALE GENOMIC DNA]</scope>
    <source>
        <strain evidence="2 3">Sp-1</strain>
    </source>
</reference>
<feature type="transmembrane region" description="Helical" evidence="1">
    <location>
        <begin position="104"/>
        <end position="123"/>
    </location>
</feature>
<keyword evidence="1" id="KW-0812">Transmembrane</keyword>